<dbReference type="KEGG" id="ttk:TST_1760"/>
<sequence>MRKLPLILLLLLLAALGCGKKEHEILPQGKKVKAQTYVVKAAPVTEYIIAPGRTKATQKITLASKTQGLIKEVFVKEGDRVKRGQLLISVDDADIRRRIKALEEAKKSLEKERQAVKAQLDYAFANYKRFEKLYKEEAATKEEFDRAKSQYLSLLNKLKALQFREKQTEENKKALRAMLRYTRIKAPTDGVIIAKLVDKGTFINPGQPLIKMDSTDTHYEFIANVDEKYASNLSLNQKVPVLLDTDQLLIGIVKSISPAVDPNSNTSLVRIALQDSSLKSGIFGRLLIPTGKKRSIIIPGDSIVSRGNLKAVYRVGTDKTLHFQLVRLGYPLVKTELGWVYSDIFRSASTKRDIWYEVLSGLEEGDVIVRGNLDIIKEGDLLE</sequence>
<dbReference type="RefSeq" id="WP_068550705.1">
    <property type="nucleotide sequence ID" value="NZ_AP013035.1"/>
</dbReference>
<dbReference type="SUPFAM" id="SSF111369">
    <property type="entry name" value="HlyD-like secretion proteins"/>
    <property type="match status" value="1"/>
</dbReference>
<evidence type="ECO:0000313" key="4">
    <source>
        <dbReference type="EMBL" id="BAT72544.1"/>
    </source>
</evidence>
<feature type="domain" description="Multidrug resistance protein MdtA-like barrel-sandwich hybrid" evidence="3">
    <location>
        <begin position="59"/>
        <end position="208"/>
    </location>
</feature>
<dbReference type="NCBIfam" id="TIGR01730">
    <property type="entry name" value="RND_mfp"/>
    <property type="match status" value="1"/>
</dbReference>
<dbReference type="Gene3D" id="2.40.50.100">
    <property type="match status" value="1"/>
</dbReference>
<proteinExistence type="inferred from homology"/>
<dbReference type="Gene3D" id="1.10.287.470">
    <property type="entry name" value="Helix hairpin bin"/>
    <property type="match status" value="1"/>
</dbReference>
<evidence type="ECO:0000256" key="1">
    <source>
        <dbReference type="ARBA" id="ARBA00009477"/>
    </source>
</evidence>
<protein>
    <submittedName>
        <fullName evidence="4">RND family efflux transporter MFP subunit</fullName>
    </submittedName>
</protein>
<dbReference type="PANTHER" id="PTHR30469:SF15">
    <property type="entry name" value="HLYD FAMILY OF SECRETION PROTEINS"/>
    <property type="match status" value="1"/>
</dbReference>
<dbReference type="STRING" id="1298851.TST_1760"/>
<evidence type="ECO:0000256" key="2">
    <source>
        <dbReference type="SAM" id="Coils"/>
    </source>
</evidence>
<evidence type="ECO:0000313" key="5">
    <source>
        <dbReference type="Proteomes" id="UP000063234"/>
    </source>
</evidence>
<dbReference type="OrthoDB" id="9777308at2"/>
<dbReference type="EMBL" id="AP013035">
    <property type="protein sequence ID" value="BAT72544.1"/>
    <property type="molecule type" value="Genomic_DNA"/>
</dbReference>
<dbReference type="PROSITE" id="PS51257">
    <property type="entry name" value="PROKAR_LIPOPROTEIN"/>
    <property type="match status" value="1"/>
</dbReference>
<dbReference type="GO" id="GO:1990281">
    <property type="term" value="C:efflux pump complex"/>
    <property type="evidence" value="ECO:0007669"/>
    <property type="project" value="TreeGrafter"/>
</dbReference>
<evidence type="ECO:0000259" key="3">
    <source>
        <dbReference type="Pfam" id="PF25917"/>
    </source>
</evidence>
<dbReference type="PANTHER" id="PTHR30469">
    <property type="entry name" value="MULTIDRUG RESISTANCE PROTEIN MDTA"/>
    <property type="match status" value="1"/>
</dbReference>
<name>A0A0S3QW44_THET7</name>
<gene>
    <name evidence="4" type="ORF">TST_1760</name>
</gene>
<dbReference type="Gene3D" id="2.40.30.170">
    <property type="match status" value="1"/>
</dbReference>
<dbReference type="Proteomes" id="UP000063234">
    <property type="component" value="Chromosome"/>
</dbReference>
<dbReference type="InterPro" id="IPR058625">
    <property type="entry name" value="MdtA-like_BSH"/>
</dbReference>
<keyword evidence="2" id="KW-0175">Coiled coil</keyword>
<dbReference type="AlphaFoldDB" id="A0A0S3QW44"/>
<dbReference type="InterPro" id="IPR006143">
    <property type="entry name" value="RND_pump_MFP"/>
</dbReference>
<dbReference type="GO" id="GO:0015562">
    <property type="term" value="F:efflux transmembrane transporter activity"/>
    <property type="evidence" value="ECO:0007669"/>
    <property type="project" value="TreeGrafter"/>
</dbReference>
<feature type="coiled-coil region" evidence="2">
    <location>
        <begin position="92"/>
        <end position="119"/>
    </location>
</feature>
<dbReference type="Pfam" id="PF25917">
    <property type="entry name" value="BSH_RND"/>
    <property type="match status" value="1"/>
</dbReference>
<reference evidence="5" key="1">
    <citation type="journal article" date="2018" name="Science">
        <title>A primordial and reversible TCA cycle in a facultatively chemolithoautotrophic thermophile.</title>
        <authorList>
            <person name="Nunoura T."/>
            <person name="Chikaraishi Y."/>
            <person name="Izaki R."/>
            <person name="Suwa T."/>
            <person name="Sato T."/>
            <person name="Harada T."/>
            <person name="Mori K."/>
            <person name="Kato Y."/>
            <person name="Miyazaki M."/>
            <person name="Shimamura S."/>
            <person name="Yanagawa K."/>
            <person name="Shuto A."/>
            <person name="Ohkouchi N."/>
            <person name="Fujita N."/>
            <person name="Takaki Y."/>
            <person name="Atomi H."/>
            <person name="Takai K."/>
        </authorList>
    </citation>
    <scope>NUCLEOTIDE SEQUENCE [LARGE SCALE GENOMIC DNA]</scope>
    <source>
        <strain evidence="5">DSM 17441 / JCM 13301 / NBRC 103674 / ABI70S6</strain>
    </source>
</reference>
<accession>A0A0S3QW44</accession>
<keyword evidence="5" id="KW-1185">Reference proteome</keyword>
<dbReference type="Gene3D" id="2.40.420.20">
    <property type="match status" value="1"/>
</dbReference>
<organism evidence="4 5">
    <name type="scientific">Thermosulfidibacter takaii (strain DSM 17441 / JCM 13301 / NBRC 103674 / ABI70S6)</name>
    <dbReference type="NCBI Taxonomy" id="1298851"/>
    <lineage>
        <taxon>Bacteria</taxon>
        <taxon>Pseudomonadati</taxon>
        <taxon>Thermosulfidibacterota</taxon>
        <taxon>Thermosulfidibacteria</taxon>
        <taxon>Thermosulfidibacterales</taxon>
        <taxon>Thermosulfidibacteraceae</taxon>
    </lineage>
</organism>
<comment type="similarity">
    <text evidence="1">Belongs to the membrane fusion protein (MFP) (TC 8.A.1) family.</text>
</comment>